<accession>A0A0N9HVV8</accession>
<evidence type="ECO:0000256" key="2">
    <source>
        <dbReference type="ARBA" id="ARBA00023015"/>
    </source>
</evidence>
<dbReference type="STRING" id="860235.AOZ06_04340"/>
<protein>
    <recommendedName>
        <fullName evidence="10">RNA polymerase subunit sigma</fullName>
    </recommendedName>
</protein>
<keyword evidence="5" id="KW-0804">Transcription</keyword>
<dbReference type="GO" id="GO:0003677">
    <property type="term" value="F:DNA binding"/>
    <property type="evidence" value="ECO:0007669"/>
    <property type="project" value="UniProtKB-KW"/>
</dbReference>
<organism evidence="8 9">
    <name type="scientific">Kibdelosporangium phytohabitans</name>
    <dbReference type="NCBI Taxonomy" id="860235"/>
    <lineage>
        <taxon>Bacteria</taxon>
        <taxon>Bacillati</taxon>
        <taxon>Actinomycetota</taxon>
        <taxon>Actinomycetes</taxon>
        <taxon>Pseudonocardiales</taxon>
        <taxon>Pseudonocardiaceae</taxon>
        <taxon>Kibdelosporangium</taxon>
    </lineage>
</organism>
<feature type="domain" description="RNA polymerase sigma-70 region 2" evidence="6">
    <location>
        <begin position="27"/>
        <end position="83"/>
    </location>
</feature>
<evidence type="ECO:0000256" key="1">
    <source>
        <dbReference type="ARBA" id="ARBA00010641"/>
    </source>
</evidence>
<evidence type="ECO:0000256" key="5">
    <source>
        <dbReference type="ARBA" id="ARBA00023163"/>
    </source>
</evidence>
<comment type="similarity">
    <text evidence="1">Belongs to the sigma-70 factor family. ECF subfamily.</text>
</comment>
<dbReference type="SUPFAM" id="SSF88659">
    <property type="entry name" value="Sigma3 and sigma4 domains of RNA polymerase sigma factors"/>
    <property type="match status" value="1"/>
</dbReference>
<evidence type="ECO:0000313" key="9">
    <source>
        <dbReference type="Proteomes" id="UP000063699"/>
    </source>
</evidence>
<dbReference type="InterPro" id="IPR036388">
    <property type="entry name" value="WH-like_DNA-bd_sf"/>
</dbReference>
<dbReference type="CDD" id="cd06171">
    <property type="entry name" value="Sigma70_r4"/>
    <property type="match status" value="1"/>
</dbReference>
<dbReference type="PANTHER" id="PTHR43133">
    <property type="entry name" value="RNA POLYMERASE ECF-TYPE SIGMA FACTO"/>
    <property type="match status" value="1"/>
</dbReference>
<dbReference type="InterPro" id="IPR013325">
    <property type="entry name" value="RNA_pol_sigma_r2"/>
</dbReference>
<evidence type="ECO:0000259" key="7">
    <source>
        <dbReference type="Pfam" id="PF08281"/>
    </source>
</evidence>
<dbReference type="OrthoDB" id="3777963at2"/>
<evidence type="ECO:0000259" key="6">
    <source>
        <dbReference type="Pfam" id="PF04542"/>
    </source>
</evidence>
<keyword evidence="2" id="KW-0805">Transcription regulation</keyword>
<dbReference type="AlphaFoldDB" id="A0A0N9HVV8"/>
<dbReference type="InterPro" id="IPR013324">
    <property type="entry name" value="RNA_pol_sigma_r3/r4-like"/>
</dbReference>
<dbReference type="Proteomes" id="UP000063699">
    <property type="component" value="Chromosome"/>
</dbReference>
<dbReference type="InterPro" id="IPR013249">
    <property type="entry name" value="RNA_pol_sigma70_r4_t2"/>
</dbReference>
<dbReference type="InterPro" id="IPR007627">
    <property type="entry name" value="RNA_pol_sigma70_r2"/>
</dbReference>
<evidence type="ECO:0000256" key="4">
    <source>
        <dbReference type="ARBA" id="ARBA00023125"/>
    </source>
</evidence>
<reference evidence="8 9" key="1">
    <citation type="submission" date="2015-07" db="EMBL/GenBank/DDBJ databases">
        <title>Genome sequencing of Kibdelosporangium phytohabitans.</title>
        <authorList>
            <person name="Qin S."/>
            <person name="Xing K."/>
        </authorList>
    </citation>
    <scope>NUCLEOTIDE SEQUENCE [LARGE SCALE GENOMIC DNA]</scope>
    <source>
        <strain evidence="8 9">KLBMP1111</strain>
    </source>
</reference>
<dbReference type="Pfam" id="PF08281">
    <property type="entry name" value="Sigma70_r4_2"/>
    <property type="match status" value="1"/>
</dbReference>
<proteinExistence type="inferred from homology"/>
<dbReference type="Pfam" id="PF04542">
    <property type="entry name" value="Sigma70_r2"/>
    <property type="match status" value="1"/>
</dbReference>
<evidence type="ECO:0008006" key="10">
    <source>
        <dbReference type="Google" id="ProtNLM"/>
    </source>
</evidence>
<name>A0A0N9HVV8_9PSEU</name>
<dbReference type="GO" id="GO:0016987">
    <property type="term" value="F:sigma factor activity"/>
    <property type="evidence" value="ECO:0007669"/>
    <property type="project" value="UniProtKB-KW"/>
</dbReference>
<dbReference type="InterPro" id="IPR039425">
    <property type="entry name" value="RNA_pol_sigma-70-like"/>
</dbReference>
<evidence type="ECO:0000313" key="8">
    <source>
        <dbReference type="EMBL" id="ALG06260.1"/>
    </source>
</evidence>
<dbReference type="Gene3D" id="1.10.1740.10">
    <property type="match status" value="1"/>
</dbReference>
<dbReference type="RefSeq" id="WP_054288236.1">
    <property type="nucleotide sequence ID" value="NZ_CP012752.1"/>
</dbReference>
<evidence type="ECO:0000256" key="3">
    <source>
        <dbReference type="ARBA" id="ARBA00023082"/>
    </source>
</evidence>
<dbReference type="NCBIfam" id="TIGR02937">
    <property type="entry name" value="sigma70-ECF"/>
    <property type="match status" value="1"/>
</dbReference>
<dbReference type="InterPro" id="IPR014284">
    <property type="entry name" value="RNA_pol_sigma-70_dom"/>
</dbReference>
<dbReference type="PANTHER" id="PTHR43133:SF8">
    <property type="entry name" value="RNA POLYMERASE SIGMA FACTOR HI_1459-RELATED"/>
    <property type="match status" value="1"/>
</dbReference>
<gene>
    <name evidence="8" type="ORF">AOZ06_04340</name>
</gene>
<keyword evidence="3" id="KW-0731">Sigma factor</keyword>
<feature type="domain" description="RNA polymerase sigma factor 70 region 4 type 2" evidence="7">
    <location>
        <begin position="122"/>
        <end position="174"/>
    </location>
</feature>
<dbReference type="Gene3D" id="1.10.10.10">
    <property type="entry name" value="Winged helix-like DNA-binding domain superfamily/Winged helix DNA-binding domain"/>
    <property type="match status" value="1"/>
</dbReference>
<dbReference type="EMBL" id="CP012752">
    <property type="protein sequence ID" value="ALG06260.1"/>
    <property type="molecule type" value="Genomic_DNA"/>
</dbReference>
<keyword evidence="9" id="KW-1185">Reference proteome</keyword>
<dbReference type="GO" id="GO:0006352">
    <property type="term" value="P:DNA-templated transcription initiation"/>
    <property type="evidence" value="ECO:0007669"/>
    <property type="project" value="InterPro"/>
</dbReference>
<dbReference type="KEGG" id="kphy:AOZ06_04340"/>
<keyword evidence="4" id="KW-0238">DNA-binding</keyword>
<sequence>MTDTDETGASMPTSSFDEFVAANRRRVEIALSARWNPRDVEDAVQEAFVLAHADWDEIRRGGSPAGWVTTTARRHLIRWSQQNQNHDTIVRNSFIDLIGTQLTPDRLDQVTPDRCRQITDRAALRQALSTLKPAYAEALALHHILDHSIEDTAEALSVPVNTAKTHVRRGRQQLREAYEALTTLPSTAGGAS</sequence>
<dbReference type="SUPFAM" id="SSF88946">
    <property type="entry name" value="Sigma2 domain of RNA polymerase sigma factors"/>
    <property type="match status" value="1"/>
</dbReference>